<feature type="region of interest" description="Disordered" evidence="1">
    <location>
        <begin position="99"/>
        <end position="123"/>
    </location>
</feature>
<feature type="compositionally biased region" description="Polar residues" evidence="1">
    <location>
        <begin position="103"/>
        <end position="123"/>
    </location>
</feature>
<reference evidence="2" key="1">
    <citation type="journal article" date="2011" name="PLoS Biol.">
        <title>Gene gain and loss during evolution of obligate parasitism in the white rust pathogen of Arabidopsis thaliana.</title>
        <authorList>
            <person name="Kemen E."/>
            <person name="Gardiner A."/>
            <person name="Schultz-Larsen T."/>
            <person name="Kemen A.C."/>
            <person name="Balmuth A.L."/>
            <person name="Robert-Seilaniantz A."/>
            <person name="Bailey K."/>
            <person name="Holub E."/>
            <person name="Studholme D.J."/>
            <person name="Maclean D."/>
            <person name="Jones J.D."/>
        </authorList>
    </citation>
    <scope>NUCLEOTIDE SEQUENCE</scope>
</reference>
<evidence type="ECO:0000256" key="1">
    <source>
        <dbReference type="SAM" id="MobiDB-lite"/>
    </source>
</evidence>
<dbReference type="HOGENOM" id="CLU_2019496_0_0_1"/>
<evidence type="ECO:0000313" key="2">
    <source>
        <dbReference type="EMBL" id="CCA25341.1"/>
    </source>
</evidence>
<gene>
    <name evidence="2" type="primary">AlNc14C291G10247</name>
    <name evidence="2" type="ORF">ALNC14_114850</name>
</gene>
<reference evidence="2" key="2">
    <citation type="submission" date="2011-02" db="EMBL/GenBank/DDBJ databases">
        <authorList>
            <person name="MacLean D."/>
        </authorList>
    </citation>
    <scope>NUCLEOTIDE SEQUENCE</scope>
</reference>
<proteinExistence type="predicted"/>
<accession>F0WVA2</accession>
<dbReference type="EMBL" id="FR824336">
    <property type="protein sequence ID" value="CCA25341.1"/>
    <property type="molecule type" value="Genomic_DNA"/>
</dbReference>
<protein>
    <submittedName>
        <fullName evidence="2">AlNc14C291G10247 protein</fullName>
    </submittedName>
</protein>
<sequence>MSTKAAPLKPNPRSVWLHSIQSHHRTILLQPIPSYRCLAEKMYATSRNTTFSDAYVEIQAQSTPGLNIFFTQLQRSFQNTSTRQNQMFSDEPIASLPKHIKKSGSNAYSSQNSPLSKIQNDYT</sequence>
<dbReference type="AlphaFoldDB" id="F0WVA2"/>
<organism evidence="2">
    <name type="scientific">Albugo laibachii Nc14</name>
    <dbReference type="NCBI Taxonomy" id="890382"/>
    <lineage>
        <taxon>Eukaryota</taxon>
        <taxon>Sar</taxon>
        <taxon>Stramenopiles</taxon>
        <taxon>Oomycota</taxon>
        <taxon>Peronosporomycetes</taxon>
        <taxon>Albuginales</taxon>
        <taxon>Albuginaceae</taxon>
        <taxon>Albugo</taxon>
    </lineage>
</organism>
<name>F0WVA2_9STRA</name>